<dbReference type="AlphaFoldDB" id="A0AAP0FEA5"/>
<feature type="compositionally biased region" description="Basic and acidic residues" evidence="1">
    <location>
        <begin position="69"/>
        <end position="87"/>
    </location>
</feature>
<keyword evidence="3" id="KW-1185">Reference proteome</keyword>
<feature type="compositionally biased region" description="Basic and acidic residues" evidence="1">
    <location>
        <begin position="1"/>
        <end position="10"/>
    </location>
</feature>
<proteinExistence type="predicted"/>
<feature type="region of interest" description="Disordered" evidence="1">
    <location>
        <begin position="1"/>
        <end position="87"/>
    </location>
</feature>
<gene>
    <name evidence="2" type="ORF">Scep_021628</name>
</gene>
<evidence type="ECO:0000313" key="3">
    <source>
        <dbReference type="Proteomes" id="UP001419268"/>
    </source>
</evidence>
<organism evidence="2 3">
    <name type="scientific">Stephania cephalantha</name>
    <dbReference type="NCBI Taxonomy" id="152367"/>
    <lineage>
        <taxon>Eukaryota</taxon>
        <taxon>Viridiplantae</taxon>
        <taxon>Streptophyta</taxon>
        <taxon>Embryophyta</taxon>
        <taxon>Tracheophyta</taxon>
        <taxon>Spermatophyta</taxon>
        <taxon>Magnoliopsida</taxon>
        <taxon>Ranunculales</taxon>
        <taxon>Menispermaceae</taxon>
        <taxon>Menispermoideae</taxon>
        <taxon>Cissampelideae</taxon>
        <taxon>Stephania</taxon>
    </lineage>
</organism>
<dbReference type="EMBL" id="JBBNAG010000009">
    <property type="protein sequence ID" value="KAK9104784.1"/>
    <property type="molecule type" value="Genomic_DNA"/>
</dbReference>
<sequence>MEAGEARDAARGGAAGKEARTAAGRRRTTAERRRGRWRWGTAINDTCARDGGGCTLAGTATGRQGRRQGGRDAGRDGRIADLGEQRR</sequence>
<evidence type="ECO:0000313" key="2">
    <source>
        <dbReference type="EMBL" id="KAK9104784.1"/>
    </source>
</evidence>
<feature type="compositionally biased region" description="Basic residues" evidence="1">
    <location>
        <begin position="23"/>
        <end position="37"/>
    </location>
</feature>
<reference evidence="2 3" key="1">
    <citation type="submission" date="2024-01" db="EMBL/GenBank/DDBJ databases">
        <title>Genome assemblies of Stephania.</title>
        <authorList>
            <person name="Yang L."/>
        </authorList>
    </citation>
    <scope>NUCLEOTIDE SEQUENCE [LARGE SCALE GENOMIC DNA]</scope>
    <source>
        <strain evidence="2">JXDWG</strain>
        <tissue evidence="2">Leaf</tissue>
    </source>
</reference>
<comment type="caution">
    <text evidence="2">The sequence shown here is derived from an EMBL/GenBank/DDBJ whole genome shotgun (WGS) entry which is preliminary data.</text>
</comment>
<name>A0AAP0FEA5_9MAGN</name>
<evidence type="ECO:0000256" key="1">
    <source>
        <dbReference type="SAM" id="MobiDB-lite"/>
    </source>
</evidence>
<accession>A0AAP0FEA5</accession>
<protein>
    <submittedName>
        <fullName evidence="2">Uncharacterized protein</fullName>
    </submittedName>
</protein>
<dbReference type="Proteomes" id="UP001419268">
    <property type="component" value="Unassembled WGS sequence"/>
</dbReference>